<dbReference type="InterPro" id="IPR011009">
    <property type="entry name" value="Kinase-like_dom_sf"/>
</dbReference>
<dbReference type="InterPro" id="IPR004147">
    <property type="entry name" value="ABC1_dom"/>
</dbReference>
<comment type="similarity">
    <text evidence="1">Belongs to the protein kinase superfamily. ADCK protein kinase family.</text>
</comment>
<protein>
    <recommendedName>
        <fullName evidence="4">ABC1 atypical kinase-like domain-containing protein</fullName>
    </recommendedName>
</protein>
<dbReference type="Proteomes" id="UP001630127">
    <property type="component" value="Unassembled WGS sequence"/>
</dbReference>
<evidence type="ECO:0000259" key="4">
    <source>
        <dbReference type="Pfam" id="PF03109"/>
    </source>
</evidence>
<comment type="caution">
    <text evidence="5">The sequence shown here is derived from an EMBL/GenBank/DDBJ whole genome shotgun (WGS) entry which is preliminary data.</text>
</comment>
<organism evidence="5 6">
    <name type="scientific">Cinchona calisaya</name>
    <dbReference type="NCBI Taxonomy" id="153742"/>
    <lineage>
        <taxon>Eukaryota</taxon>
        <taxon>Viridiplantae</taxon>
        <taxon>Streptophyta</taxon>
        <taxon>Embryophyta</taxon>
        <taxon>Tracheophyta</taxon>
        <taxon>Spermatophyta</taxon>
        <taxon>Magnoliopsida</taxon>
        <taxon>eudicotyledons</taxon>
        <taxon>Gunneridae</taxon>
        <taxon>Pentapetalae</taxon>
        <taxon>asterids</taxon>
        <taxon>lamiids</taxon>
        <taxon>Gentianales</taxon>
        <taxon>Rubiaceae</taxon>
        <taxon>Cinchonoideae</taxon>
        <taxon>Cinchoneae</taxon>
        <taxon>Cinchona</taxon>
    </lineage>
</organism>
<dbReference type="CDD" id="cd13971">
    <property type="entry name" value="ADCK2-like"/>
    <property type="match status" value="1"/>
</dbReference>
<feature type="transmembrane region" description="Helical" evidence="3">
    <location>
        <begin position="248"/>
        <end position="273"/>
    </location>
</feature>
<dbReference type="InterPro" id="IPR052402">
    <property type="entry name" value="ADCK_kinase"/>
</dbReference>
<evidence type="ECO:0000256" key="2">
    <source>
        <dbReference type="SAM" id="MobiDB-lite"/>
    </source>
</evidence>
<keyword evidence="3" id="KW-1133">Transmembrane helix</keyword>
<dbReference type="EMBL" id="JBJUIK010000008">
    <property type="protein sequence ID" value="KAL3519628.1"/>
    <property type="molecule type" value="Genomic_DNA"/>
</dbReference>
<dbReference type="SUPFAM" id="SSF56112">
    <property type="entry name" value="Protein kinase-like (PK-like)"/>
    <property type="match status" value="1"/>
</dbReference>
<evidence type="ECO:0000256" key="1">
    <source>
        <dbReference type="ARBA" id="ARBA00009670"/>
    </source>
</evidence>
<dbReference type="PANTHER" id="PTHR45890:SF1">
    <property type="entry name" value="AARF DOMAIN CONTAINING KINASE 2"/>
    <property type="match status" value="1"/>
</dbReference>
<name>A0ABD2ZJW6_9GENT</name>
<keyword evidence="3" id="KW-0472">Membrane</keyword>
<dbReference type="PANTHER" id="PTHR45890">
    <property type="entry name" value="AARF DOMAIN CONTAINING KINASE 2 (PREDICTED)"/>
    <property type="match status" value="1"/>
</dbReference>
<proteinExistence type="inferred from homology"/>
<feature type="compositionally biased region" description="Basic and acidic residues" evidence="2">
    <location>
        <begin position="1"/>
        <end position="15"/>
    </location>
</feature>
<evidence type="ECO:0000313" key="6">
    <source>
        <dbReference type="Proteomes" id="UP001630127"/>
    </source>
</evidence>
<evidence type="ECO:0000256" key="3">
    <source>
        <dbReference type="SAM" id="Phobius"/>
    </source>
</evidence>
<accession>A0ABD2ZJW6</accession>
<sequence>MLHGNDRANVTRDRTCGSGSTTSICSVVRIKKKPSSAWFKYLIHRQYSVKNARRRSYPPPTPPLLSPLMPSFVFRLFAMSRFLTVRSVKRFVESVRQNDSTIIYSGGSQYGPLLRTGLYSRNYGLYSQHGFFRRGPAASTLWGGRNQQLHRGFVKNFSAVPPGKLAYHAQLAWKSFARRSSCNTGNSQIISRIAQAVSLALSRSYMVVPGMVAVASGRNLAWAQAPTDVDFFQPRNTIYMRAQDGHVFVVKVVLALVQGVVLLLRALYLAILFSPSIAMAPFADSFGPRYRKIWLQVVRQTLERAGPAFIKWGQWAASRPDLFPRDLCAELSKLHTKAPEHSFAYTKKTIERAFGRKLTEIFDQFEEVPVASGSIAQVHRASLKYRYRGRQVKPMLVAVKVRHPGVGESIKRDFEIINIVAKLSKFIPALNWLRLDESVQQFAVFMMSQVDLAREAAHLSRFIYNFRRWKDVSFPMPVYPLVHPAVLVESFEQGECVSHYVDGIEGHERLKSALAHIGTHALLKMLLVDNFIHADMHPGNILVRMSRSKPSRKRLFKSKPHVIFLDVGMTAELSKSDRSNLLDFFTAVARRDGRTAAECALRLSKKQSCPNPEAFIQEVKQSFDFWGTPEGDLVHPADCMQQLLEQVRRHRVNIDGNVCTVMVTTLVLEGWQRKLDPDYDIMHTLQTLLLKADWAKSLSYTIEGLMAP</sequence>
<feature type="region of interest" description="Disordered" evidence="2">
    <location>
        <begin position="1"/>
        <end position="21"/>
    </location>
</feature>
<feature type="domain" description="ABC1 atypical kinase-like" evidence="4">
    <location>
        <begin position="333"/>
        <end position="598"/>
    </location>
</feature>
<gene>
    <name evidence="5" type="ORF">ACH5RR_017777</name>
</gene>
<dbReference type="AlphaFoldDB" id="A0ABD2ZJW6"/>
<reference evidence="5 6" key="1">
    <citation type="submission" date="2024-11" db="EMBL/GenBank/DDBJ databases">
        <title>A near-complete genome assembly of Cinchona calisaya.</title>
        <authorList>
            <person name="Lian D.C."/>
            <person name="Zhao X.W."/>
            <person name="Wei L."/>
        </authorList>
    </citation>
    <scope>NUCLEOTIDE SEQUENCE [LARGE SCALE GENOMIC DNA]</scope>
    <source>
        <tissue evidence="5">Nenye</tissue>
    </source>
</reference>
<dbReference type="InterPro" id="IPR044095">
    <property type="entry name" value="ADCK2_dom"/>
</dbReference>
<keyword evidence="6" id="KW-1185">Reference proteome</keyword>
<dbReference type="Pfam" id="PF03109">
    <property type="entry name" value="ABC1"/>
    <property type="match status" value="1"/>
</dbReference>
<keyword evidence="3" id="KW-0812">Transmembrane</keyword>
<evidence type="ECO:0000313" key="5">
    <source>
        <dbReference type="EMBL" id="KAL3519628.1"/>
    </source>
</evidence>